<accession>A0A6M3KYY6</accession>
<proteinExistence type="predicted"/>
<evidence type="ECO:0000313" key="1">
    <source>
        <dbReference type="EMBL" id="QJA86395.1"/>
    </source>
</evidence>
<dbReference type="AlphaFoldDB" id="A0A6M3KYY6"/>
<gene>
    <name evidence="1" type="ORF">MM415B02086_0019</name>
</gene>
<dbReference type="EMBL" id="MT142632">
    <property type="protein sequence ID" value="QJA86395.1"/>
    <property type="molecule type" value="Genomic_DNA"/>
</dbReference>
<reference evidence="1" key="1">
    <citation type="submission" date="2020-03" db="EMBL/GenBank/DDBJ databases">
        <title>The deep terrestrial virosphere.</title>
        <authorList>
            <person name="Holmfeldt K."/>
            <person name="Nilsson E."/>
            <person name="Simone D."/>
            <person name="Lopez-Fernandez M."/>
            <person name="Wu X."/>
            <person name="de Brujin I."/>
            <person name="Lundin D."/>
            <person name="Andersson A."/>
            <person name="Bertilsson S."/>
            <person name="Dopson M."/>
        </authorList>
    </citation>
    <scope>NUCLEOTIDE SEQUENCE</scope>
    <source>
        <strain evidence="1">MM415B02086</strain>
    </source>
</reference>
<name>A0A6M3KYY6_9ZZZZ</name>
<protein>
    <submittedName>
        <fullName evidence="1">Uncharacterized protein</fullName>
    </submittedName>
</protein>
<organism evidence="1">
    <name type="scientific">viral metagenome</name>
    <dbReference type="NCBI Taxonomy" id="1070528"/>
    <lineage>
        <taxon>unclassified sequences</taxon>
        <taxon>metagenomes</taxon>
        <taxon>organismal metagenomes</taxon>
    </lineage>
</organism>
<sequence>MGGIDMNTINNYAAPILRQNFPNGHKDFISLCLEEMALHSAKNADYARGGDPLGNFKRVSEMLSLWGISCPPYTVALIYLMKQMDAVGRMFGQDYEGDVEGVEDRLRDISIYSKLAQILYKESRVDYSRIT</sequence>